<keyword evidence="3" id="KW-1185">Reference proteome</keyword>
<dbReference type="Gene3D" id="3.50.50.60">
    <property type="entry name" value="FAD/NAD(P)-binding domain"/>
    <property type="match status" value="1"/>
</dbReference>
<dbReference type="Proteomes" id="UP000660729">
    <property type="component" value="Unassembled WGS sequence"/>
</dbReference>
<name>A0A8H6RA64_9PEZI</name>
<gene>
    <name evidence="2" type="ORF">HII31_10799</name>
</gene>
<reference evidence="2" key="1">
    <citation type="submission" date="2020-04" db="EMBL/GenBank/DDBJ databases">
        <title>Draft genome resource of the tomato pathogen Pseudocercospora fuligena.</title>
        <authorList>
            <person name="Zaccaron A."/>
        </authorList>
    </citation>
    <scope>NUCLEOTIDE SEQUENCE</scope>
    <source>
        <strain evidence="2">PF001</strain>
    </source>
</reference>
<accession>A0A8H6RA64</accession>
<dbReference type="InterPro" id="IPR036188">
    <property type="entry name" value="FAD/NAD-bd_sf"/>
</dbReference>
<comment type="caution">
    <text evidence="2">The sequence shown here is derived from an EMBL/GenBank/DDBJ whole genome shotgun (WGS) entry which is preliminary data.</text>
</comment>
<dbReference type="PANTHER" id="PTHR13847">
    <property type="entry name" value="SARCOSINE DEHYDROGENASE-RELATED"/>
    <property type="match status" value="1"/>
</dbReference>
<protein>
    <submittedName>
        <fullName evidence="2">Putative oxidoreductase C1F5.03c</fullName>
    </submittedName>
</protein>
<dbReference type="Pfam" id="PF01266">
    <property type="entry name" value="DAO"/>
    <property type="match status" value="1"/>
</dbReference>
<evidence type="ECO:0000313" key="2">
    <source>
        <dbReference type="EMBL" id="KAF7187899.1"/>
    </source>
</evidence>
<feature type="domain" description="FAD dependent oxidoreductase" evidence="1">
    <location>
        <begin position="42"/>
        <end position="432"/>
    </location>
</feature>
<evidence type="ECO:0000259" key="1">
    <source>
        <dbReference type="Pfam" id="PF01266"/>
    </source>
</evidence>
<organism evidence="2 3">
    <name type="scientific">Pseudocercospora fuligena</name>
    <dbReference type="NCBI Taxonomy" id="685502"/>
    <lineage>
        <taxon>Eukaryota</taxon>
        <taxon>Fungi</taxon>
        <taxon>Dikarya</taxon>
        <taxon>Ascomycota</taxon>
        <taxon>Pezizomycotina</taxon>
        <taxon>Dothideomycetes</taxon>
        <taxon>Dothideomycetidae</taxon>
        <taxon>Mycosphaerellales</taxon>
        <taxon>Mycosphaerellaceae</taxon>
        <taxon>Pseudocercospora</taxon>
    </lineage>
</organism>
<dbReference type="PANTHER" id="PTHR13847:SF185">
    <property type="entry name" value="FAD DEPENDENT OXIDOREDUCTASE SUPERFAMILY (AFU_ORTHOLOGUE AFUA_3G02360)"/>
    <property type="match status" value="1"/>
</dbReference>
<evidence type="ECO:0000313" key="3">
    <source>
        <dbReference type="Proteomes" id="UP000660729"/>
    </source>
</evidence>
<dbReference type="InterPro" id="IPR006076">
    <property type="entry name" value="FAD-dep_OxRdtase"/>
</dbReference>
<dbReference type="EMBL" id="JABCIY010000219">
    <property type="protein sequence ID" value="KAF7187899.1"/>
    <property type="molecule type" value="Genomic_DNA"/>
</dbReference>
<dbReference type="Gene3D" id="3.30.9.10">
    <property type="entry name" value="D-Amino Acid Oxidase, subunit A, domain 2"/>
    <property type="match status" value="1"/>
</dbReference>
<dbReference type="OrthoDB" id="498204at2759"/>
<sequence length="452" mass="48730">MGEPGVVQFPEEAIMASTTETIRPRAFSTYAHDQEEASTSTVIVGAGIIGCATAYYLSRSPTNVHPDGRRQQIHLVEASPELFASASGKSGGFVAEDWFGPATASLGELSFRLHQELANEHDGYKNWGYSRSTGTSLAVTDIGGKSENWMQTGGSRAQVAGTRVEHYTDGVNPAWLRKRKGDNIDMISEEGGVAQVDPLRLSQFLLRQSILQGVTLHHPAKAIRLSTDEDQKLSAIRIQHANGSEHRIPCTRLLIAAGAWTPKVFSTLFPTTDLSVPVSPYAGHSLVVRSPRWTKEAEAKGCHAVFTSMPNGWSPEIFSRVGEEIYIAGLNSSSMPLPELPTDAQLDPASVEELKTVTKQLVGDDMKVVREGLCFRPVTKSGNPILARVQDQALGENIATRGAGSGGVFLCAGHGPWGISQSLGTGKVMSEMLEGRDVDSRLSADIRRLGIR</sequence>
<dbReference type="GO" id="GO:0005829">
    <property type="term" value="C:cytosol"/>
    <property type="evidence" value="ECO:0007669"/>
    <property type="project" value="GOC"/>
</dbReference>
<dbReference type="GO" id="GO:0005770">
    <property type="term" value="C:late endosome"/>
    <property type="evidence" value="ECO:0007669"/>
    <property type="project" value="TreeGrafter"/>
</dbReference>
<proteinExistence type="predicted"/>
<dbReference type="GO" id="GO:0042147">
    <property type="term" value="P:retrograde transport, endosome to Golgi"/>
    <property type="evidence" value="ECO:0007669"/>
    <property type="project" value="TreeGrafter"/>
</dbReference>
<dbReference type="SUPFAM" id="SSF51905">
    <property type="entry name" value="FAD/NAD(P)-binding domain"/>
    <property type="match status" value="1"/>
</dbReference>
<dbReference type="AlphaFoldDB" id="A0A8H6RA64"/>